<dbReference type="InterPro" id="IPR036390">
    <property type="entry name" value="WH_DNA-bd_sf"/>
</dbReference>
<keyword evidence="3" id="KW-1185">Reference proteome</keyword>
<dbReference type="EMBL" id="BMNI01000001">
    <property type="protein sequence ID" value="GGO86544.1"/>
    <property type="molecule type" value="Genomic_DNA"/>
</dbReference>
<dbReference type="SUPFAM" id="SSF46785">
    <property type="entry name" value="Winged helix' DNA-binding domain"/>
    <property type="match status" value="1"/>
</dbReference>
<sequence length="128" mass="14210">MALVMDHKLLAQSLLQEASGMPWSRYRALRRVEDRAFTQRELAEAMRVDAPAMSGIVGDLVERGYAERGVDPQDARVKLVTITDAGRELMEHLRTLPGVVPAPVSSLTAAERRELARLIDKMREAGEA</sequence>
<dbReference type="PRINTS" id="PR00598">
    <property type="entry name" value="HTHMARR"/>
</dbReference>
<proteinExistence type="predicted"/>
<feature type="domain" description="HTH marR-type" evidence="1">
    <location>
        <begin position="1"/>
        <end position="124"/>
    </location>
</feature>
<dbReference type="Proteomes" id="UP000655410">
    <property type="component" value="Unassembled WGS sequence"/>
</dbReference>
<dbReference type="InterPro" id="IPR000835">
    <property type="entry name" value="HTH_MarR-typ"/>
</dbReference>
<dbReference type="PROSITE" id="PS50995">
    <property type="entry name" value="HTH_MARR_2"/>
    <property type="match status" value="1"/>
</dbReference>
<dbReference type="Pfam" id="PF12802">
    <property type="entry name" value="MarR_2"/>
    <property type="match status" value="1"/>
</dbReference>
<dbReference type="Gene3D" id="1.10.10.10">
    <property type="entry name" value="Winged helix-like DNA-binding domain superfamily/Winged helix DNA-binding domain"/>
    <property type="match status" value="1"/>
</dbReference>
<protein>
    <recommendedName>
        <fullName evidence="1">HTH marR-type domain-containing protein</fullName>
    </recommendedName>
</protein>
<evidence type="ECO:0000313" key="2">
    <source>
        <dbReference type="EMBL" id="GGO86544.1"/>
    </source>
</evidence>
<dbReference type="PANTHER" id="PTHR33164">
    <property type="entry name" value="TRANSCRIPTIONAL REGULATOR, MARR FAMILY"/>
    <property type="match status" value="1"/>
</dbReference>
<gene>
    <name evidence="2" type="ORF">GCM10011584_09120</name>
</gene>
<dbReference type="InterPro" id="IPR036388">
    <property type="entry name" value="WH-like_DNA-bd_sf"/>
</dbReference>
<evidence type="ECO:0000259" key="1">
    <source>
        <dbReference type="PROSITE" id="PS50995"/>
    </source>
</evidence>
<dbReference type="PANTHER" id="PTHR33164:SF43">
    <property type="entry name" value="HTH-TYPE TRANSCRIPTIONAL REPRESSOR YETL"/>
    <property type="match status" value="1"/>
</dbReference>
<accession>A0ABQ2N7X6</accession>
<name>A0ABQ2N7X6_9ACTN</name>
<organism evidence="2 3">
    <name type="scientific">Nocardioides phosphati</name>
    <dbReference type="NCBI Taxonomy" id="1867775"/>
    <lineage>
        <taxon>Bacteria</taxon>
        <taxon>Bacillati</taxon>
        <taxon>Actinomycetota</taxon>
        <taxon>Actinomycetes</taxon>
        <taxon>Propionibacteriales</taxon>
        <taxon>Nocardioidaceae</taxon>
        <taxon>Nocardioides</taxon>
    </lineage>
</organism>
<dbReference type="SMART" id="SM00347">
    <property type="entry name" value="HTH_MARR"/>
    <property type="match status" value="1"/>
</dbReference>
<dbReference type="InterPro" id="IPR039422">
    <property type="entry name" value="MarR/SlyA-like"/>
</dbReference>
<evidence type="ECO:0000313" key="3">
    <source>
        <dbReference type="Proteomes" id="UP000655410"/>
    </source>
</evidence>
<comment type="caution">
    <text evidence="2">The sequence shown here is derived from an EMBL/GenBank/DDBJ whole genome shotgun (WGS) entry which is preliminary data.</text>
</comment>
<reference evidence="3" key="1">
    <citation type="journal article" date="2019" name="Int. J. Syst. Evol. Microbiol.">
        <title>The Global Catalogue of Microorganisms (GCM) 10K type strain sequencing project: providing services to taxonomists for standard genome sequencing and annotation.</title>
        <authorList>
            <consortium name="The Broad Institute Genomics Platform"/>
            <consortium name="The Broad Institute Genome Sequencing Center for Infectious Disease"/>
            <person name="Wu L."/>
            <person name="Ma J."/>
        </authorList>
    </citation>
    <scope>NUCLEOTIDE SEQUENCE [LARGE SCALE GENOMIC DNA]</scope>
    <source>
        <strain evidence="3">CGMCC 4.7371</strain>
    </source>
</reference>